<proteinExistence type="predicted"/>
<name>A0ACB9YIV2_9PEZI</name>
<gene>
    <name evidence="1" type="ORF">F4820DRAFT_182510</name>
</gene>
<keyword evidence="2" id="KW-1185">Reference proteome</keyword>
<evidence type="ECO:0000313" key="2">
    <source>
        <dbReference type="Proteomes" id="UP001497700"/>
    </source>
</evidence>
<comment type="caution">
    <text evidence="1">The sequence shown here is derived from an EMBL/GenBank/DDBJ whole genome shotgun (WGS) entry which is preliminary data.</text>
</comment>
<reference evidence="1 2" key="1">
    <citation type="journal article" date="2022" name="New Phytol.">
        <title>Ecological generalism drives hyperdiversity of secondary metabolite gene clusters in xylarialean endophytes.</title>
        <authorList>
            <person name="Franco M.E.E."/>
            <person name="Wisecaver J.H."/>
            <person name="Arnold A.E."/>
            <person name="Ju Y.M."/>
            <person name="Slot J.C."/>
            <person name="Ahrendt S."/>
            <person name="Moore L.P."/>
            <person name="Eastman K.E."/>
            <person name="Scott K."/>
            <person name="Konkel Z."/>
            <person name="Mondo S.J."/>
            <person name="Kuo A."/>
            <person name="Hayes R.D."/>
            <person name="Haridas S."/>
            <person name="Andreopoulos B."/>
            <person name="Riley R."/>
            <person name="LaButti K."/>
            <person name="Pangilinan J."/>
            <person name="Lipzen A."/>
            <person name="Amirebrahimi M."/>
            <person name="Yan J."/>
            <person name="Adam C."/>
            <person name="Keymanesh K."/>
            <person name="Ng V."/>
            <person name="Louie K."/>
            <person name="Northen T."/>
            <person name="Drula E."/>
            <person name="Henrissat B."/>
            <person name="Hsieh H.M."/>
            <person name="Youens-Clark K."/>
            <person name="Lutzoni F."/>
            <person name="Miadlikowska J."/>
            <person name="Eastwood D.C."/>
            <person name="Hamelin R.C."/>
            <person name="Grigoriev I.V."/>
            <person name="U'Ren J.M."/>
        </authorList>
    </citation>
    <scope>NUCLEOTIDE SEQUENCE [LARGE SCALE GENOMIC DNA]</scope>
    <source>
        <strain evidence="1 2">CBS 119005</strain>
    </source>
</reference>
<sequence>MPYSILFFVTRKQGISMEEFKAHYENIHMPLLKEVAGPHFPLAHTRRYIHRAEGGQAEGTTRNASTPAQVLLGTQADFDYDAIIELTFASEAAFKEFFQFVHTPEKAARVTSEEDKFIDRSLMRGVLLGEVVTTKNE</sequence>
<accession>A0ACB9YIV2</accession>
<evidence type="ECO:0000313" key="1">
    <source>
        <dbReference type="EMBL" id="KAI4859137.1"/>
    </source>
</evidence>
<organism evidence="1 2">
    <name type="scientific">Hypoxylon rubiginosum</name>
    <dbReference type="NCBI Taxonomy" id="110542"/>
    <lineage>
        <taxon>Eukaryota</taxon>
        <taxon>Fungi</taxon>
        <taxon>Dikarya</taxon>
        <taxon>Ascomycota</taxon>
        <taxon>Pezizomycotina</taxon>
        <taxon>Sordariomycetes</taxon>
        <taxon>Xylariomycetidae</taxon>
        <taxon>Xylariales</taxon>
        <taxon>Hypoxylaceae</taxon>
        <taxon>Hypoxylon</taxon>
    </lineage>
</organism>
<protein>
    <submittedName>
        <fullName evidence="1">EthD domain-containing protein</fullName>
    </submittedName>
</protein>
<dbReference type="EMBL" id="MU393654">
    <property type="protein sequence ID" value="KAI4859137.1"/>
    <property type="molecule type" value="Genomic_DNA"/>
</dbReference>
<dbReference type="Proteomes" id="UP001497700">
    <property type="component" value="Unassembled WGS sequence"/>
</dbReference>